<sequence>MLPLRCGQVALLTKPALQLVRLRLGEEDAPLALLVAAEPVRVAAALRRRQTAIVRVVDHVDLIVAALLDVDVVRVFRVCVAAAAAAAAVQQMVMSDGLGVRIPEPIRPPPSWWSPAGPASVARPPPPALPRYDRSECTGEVLSAGLTCCANSRCFRTARFAHQTARDSPAVAYDAHDADASRDDADDAHDGAQDGGQPPCRSGLLLVSSCESVVPLRREPSPGQGPESAARESSSSSASSAS</sequence>
<evidence type="ECO:0000256" key="1">
    <source>
        <dbReference type="SAM" id="MobiDB-lite"/>
    </source>
</evidence>
<accession>A0A182UPJ1</accession>
<dbReference type="AlphaFoldDB" id="A0A182UPJ1"/>
<evidence type="ECO:0000313" key="3">
    <source>
        <dbReference type="Proteomes" id="UP000075903"/>
    </source>
</evidence>
<evidence type="ECO:0000313" key="2">
    <source>
        <dbReference type="EnsemblMetazoa" id="AMEM001430-PA"/>
    </source>
</evidence>
<organism evidence="2 3">
    <name type="scientific">Anopheles merus</name>
    <name type="common">Mosquito</name>
    <dbReference type="NCBI Taxonomy" id="30066"/>
    <lineage>
        <taxon>Eukaryota</taxon>
        <taxon>Metazoa</taxon>
        <taxon>Ecdysozoa</taxon>
        <taxon>Arthropoda</taxon>
        <taxon>Hexapoda</taxon>
        <taxon>Insecta</taxon>
        <taxon>Pterygota</taxon>
        <taxon>Neoptera</taxon>
        <taxon>Endopterygota</taxon>
        <taxon>Diptera</taxon>
        <taxon>Nematocera</taxon>
        <taxon>Culicoidea</taxon>
        <taxon>Culicidae</taxon>
        <taxon>Anophelinae</taxon>
        <taxon>Anopheles</taxon>
    </lineage>
</organism>
<dbReference type="VEuPathDB" id="VectorBase:AMEM001430"/>
<dbReference type="Proteomes" id="UP000075903">
    <property type="component" value="Unassembled WGS sequence"/>
</dbReference>
<proteinExistence type="predicted"/>
<feature type="compositionally biased region" description="Basic and acidic residues" evidence="1">
    <location>
        <begin position="174"/>
        <end position="192"/>
    </location>
</feature>
<name>A0A182UPJ1_ANOME</name>
<dbReference type="EnsemblMetazoa" id="AMEM001430-RA">
    <property type="protein sequence ID" value="AMEM001430-PA"/>
    <property type="gene ID" value="AMEM001430"/>
</dbReference>
<feature type="compositionally biased region" description="Low complexity" evidence="1">
    <location>
        <begin position="227"/>
        <end position="242"/>
    </location>
</feature>
<keyword evidence="3" id="KW-1185">Reference proteome</keyword>
<reference evidence="2" key="1">
    <citation type="submission" date="2020-05" db="UniProtKB">
        <authorList>
            <consortium name="EnsemblMetazoa"/>
        </authorList>
    </citation>
    <scope>IDENTIFICATION</scope>
    <source>
        <strain evidence="2">MAF</strain>
    </source>
</reference>
<feature type="region of interest" description="Disordered" evidence="1">
    <location>
        <begin position="166"/>
        <end position="242"/>
    </location>
</feature>
<protein>
    <submittedName>
        <fullName evidence="2">Uncharacterized protein</fullName>
    </submittedName>
</protein>